<dbReference type="InterPro" id="IPR012337">
    <property type="entry name" value="RNaseH-like_sf"/>
</dbReference>
<dbReference type="Proteomes" id="UP001179952">
    <property type="component" value="Unassembled WGS sequence"/>
</dbReference>
<comment type="caution">
    <text evidence="2">The sequence shown here is derived from an EMBL/GenBank/DDBJ whole genome shotgun (WGS) entry which is preliminary data.</text>
</comment>
<dbReference type="GO" id="GO:0004523">
    <property type="term" value="F:RNA-DNA hybrid ribonuclease activity"/>
    <property type="evidence" value="ECO:0007669"/>
    <property type="project" value="InterPro"/>
</dbReference>
<dbReference type="SUPFAM" id="SSF53098">
    <property type="entry name" value="Ribonuclease H-like"/>
    <property type="match status" value="1"/>
</dbReference>
<protein>
    <recommendedName>
        <fullName evidence="1">RNase H type-1 domain-containing protein</fullName>
    </recommendedName>
</protein>
<reference evidence="2" key="1">
    <citation type="journal article" date="2023" name="Nat. Commun.">
        <title>Diploid and tetraploid genomes of Acorus and the evolution of monocots.</title>
        <authorList>
            <person name="Ma L."/>
            <person name="Liu K.W."/>
            <person name="Li Z."/>
            <person name="Hsiao Y.Y."/>
            <person name="Qi Y."/>
            <person name="Fu T."/>
            <person name="Tang G.D."/>
            <person name="Zhang D."/>
            <person name="Sun W.H."/>
            <person name="Liu D.K."/>
            <person name="Li Y."/>
            <person name="Chen G.Z."/>
            <person name="Liu X.D."/>
            <person name="Liao X.Y."/>
            <person name="Jiang Y.T."/>
            <person name="Yu X."/>
            <person name="Hao Y."/>
            <person name="Huang J."/>
            <person name="Zhao X.W."/>
            <person name="Ke S."/>
            <person name="Chen Y.Y."/>
            <person name="Wu W.L."/>
            <person name="Hsu J.L."/>
            <person name="Lin Y.F."/>
            <person name="Huang M.D."/>
            <person name="Li C.Y."/>
            <person name="Huang L."/>
            <person name="Wang Z.W."/>
            <person name="Zhao X."/>
            <person name="Zhong W.Y."/>
            <person name="Peng D.H."/>
            <person name="Ahmad S."/>
            <person name="Lan S."/>
            <person name="Zhang J.S."/>
            <person name="Tsai W.C."/>
            <person name="Van de Peer Y."/>
            <person name="Liu Z.J."/>
        </authorList>
    </citation>
    <scope>NUCLEOTIDE SEQUENCE</scope>
    <source>
        <strain evidence="2">SCP</strain>
    </source>
</reference>
<proteinExistence type="predicted"/>
<evidence type="ECO:0000259" key="1">
    <source>
        <dbReference type="Pfam" id="PF13456"/>
    </source>
</evidence>
<dbReference type="InterPro" id="IPR044730">
    <property type="entry name" value="RNase_H-like_dom_plant"/>
</dbReference>
<dbReference type="Gene3D" id="3.30.420.10">
    <property type="entry name" value="Ribonuclease H-like superfamily/Ribonuclease H"/>
    <property type="match status" value="1"/>
</dbReference>
<evidence type="ECO:0000313" key="3">
    <source>
        <dbReference type="Proteomes" id="UP001179952"/>
    </source>
</evidence>
<dbReference type="PANTHER" id="PTHR47074">
    <property type="entry name" value="BNAC02G40300D PROTEIN"/>
    <property type="match status" value="1"/>
</dbReference>
<reference evidence="2" key="2">
    <citation type="submission" date="2023-06" db="EMBL/GenBank/DDBJ databases">
        <authorList>
            <person name="Ma L."/>
            <person name="Liu K.-W."/>
            <person name="Li Z."/>
            <person name="Hsiao Y.-Y."/>
            <person name="Qi Y."/>
            <person name="Fu T."/>
            <person name="Tang G."/>
            <person name="Zhang D."/>
            <person name="Sun W.-H."/>
            <person name="Liu D.-K."/>
            <person name="Li Y."/>
            <person name="Chen G.-Z."/>
            <person name="Liu X.-D."/>
            <person name="Liao X.-Y."/>
            <person name="Jiang Y.-T."/>
            <person name="Yu X."/>
            <person name="Hao Y."/>
            <person name="Huang J."/>
            <person name="Zhao X.-W."/>
            <person name="Ke S."/>
            <person name="Chen Y.-Y."/>
            <person name="Wu W.-L."/>
            <person name="Hsu J.-L."/>
            <person name="Lin Y.-F."/>
            <person name="Huang M.-D."/>
            <person name="Li C.-Y."/>
            <person name="Huang L."/>
            <person name="Wang Z.-W."/>
            <person name="Zhao X."/>
            <person name="Zhong W.-Y."/>
            <person name="Peng D.-H."/>
            <person name="Ahmad S."/>
            <person name="Lan S."/>
            <person name="Zhang J.-S."/>
            <person name="Tsai W.-C."/>
            <person name="Van De Peer Y."/>
            <person name="Liu Z.-J."/>
        </authorList>
    </citation>
    <scope>NUCLEOTIDE SEQUENCE</scope>
    <source>
        <strain evidence="2">SCP</strain>
        <tissue evidence="2">Leaves</tissue>
    </source>
</reference>
<dbReference type="PANTHER" id="PTHR47074:SF11">
    <property type="entry name" value="REVERSE TRANSCRIPTASE-LIKE PROTEIN"/>
    <property type="match status" value="1"/>
</dbReference>
<dbReference type="InterPro" id="IPR036397">
    <property type="entry name" value="RNaseH_sf"/>
</dbReference>
<accession>A0AAV9A8V3</accession>
<dbReference type="AlphaFoldDB" id="A0AAV9A8V3"/>
<feature type="domain" description="RNase H type-1" evidence="1">
    <location>
        <begin position="26"/>
        <end position="93"/>
    </location>
</feature>
<dbReference type="GO" id="GO:0003676">
    <property type="term" value="F:nucleic acid binding"/>
    <property type="evidence" value="ECO:0007669"/>
    <property type="project" value="InterPro"/>
</dbReference>
<gene>
    <name evidence="2" type="ORF">QJS04_geneDACA023443</name>
</gene>
<dbReference type="InterPro" id="IPR002156">
    <property type="entry name" value="RNaseH_domain"/>
</dbReference>
<name>A0AAV9A8V3_ACOGR</name>
<dbReference type="Pfam" id="PF13456">
    <property type="entry name" value="RVT_3"/>
    <property type="match status" value="1"/>
</dbReference>
<keyword evidence="3" id="KW-1185">Reference proteome</keyword>
<evidence type="ECO:0000313" key="2">
    <source>
        <dbReference type="EMBL" id="KAK1260672.1"/>
    </source>
</evidence>
<dbReference type="InterPro" id="IPR052929">
    <property type="entry name" value="RNase_H-like_EbsB-rel"/>
</dbReference>
<sequence>MLFGTHQIGNGQNPTLMDHFQLIGRGYGAVLRNSAGALLAAVAVQDQTLSSINVLEFKAILQGLKLAQSLSLSKVFIESDSSTAIAWVRGRAASLGRLFVITMSCSPS</sequence>
<dbReference type="CDD" id="cd06222">
    <property type="entry name" value="RNase_H_like"/>
    <property type="match status" value="1"/>
</dbReference>
<dbReference type="EMBL" id="JAUJYN010000011">
    <property type="protein sequence ID" value="KAK1260672.1"/>
    <property type="molecule type" value="Genomic_DNA"/>
</dbReference>
<organism evidence="2 3">
    <name type="scientific">Acorus gramineus</name>
    <name type="common">Dwarf sweet flag</name>
    <dbReference type="NCBI Taxonomy" id="55184"/>
    <lineage>
        <taxon>Eukaryota</taxon>
        <taxon>Viridiplantae</taxon>
        <taxon>Streptophyta</taxon>
        <taxon>Embryophyta</taxon>
        <taxon>Tracheophyta</taxon>
        <taxon>Spermatophyta</taxon>
        <taxon>Magnoliopsida</taxon>
        <taxon>Liliopsida</taxon>
        <taxon>Acoraceae</taxon>
        <taxon>Acorus</taxon>
    </lineage>
</organism>